<dbReference type="SUPFAM" id="SSF55753">
    <property type="entry name" value="Actin depolymerizing proteins"/>
    <property type="match status" value="1"/>
</dbReference>
<dbReference type="PROSITE" id="PS51263">
    <property type="entry name" value="ADF_H"/>
    <property type="match status" value="1"/>
</dbReference>
<evidence type="ECO:0000259" key="4">
    <source>
        <dbReference type="PROSITE" id="PS51263"/>
    </source>
</evidence>
<dbReference type="EMBL" id="GL883013">
    <property type="protein sequence ID" value="EGG19947.1"/>
    <property type="molecule type" value="Genomic_DNA"/>
</dbReference>
<dbReference type="Gene3D" id="3.40.20.10">
    <property type="entry name" value="Severin"/>
    <property type="match status" value="1"/>
</dbReference>
<dbReference type="GO" id="GO:0030042">
    <property type="term" value="P:actin filament depolymerization"/>
    <property type="evidence" value="ECO:0007669"/>
    <property type="project" value="InterPro"/>
</dbReference>
<gene>
    <name evidence="5" type="primary">cofB</name>
    <name evidence="5" type="ORF">DFA_07056</name>
</gene>
<comment type="similarity">
    <text evidence="1">Belongs to the actin-binding proteins ADF family.</text>
</comment>
<dbReference type="RefSeq" id="XP_004366930.1">
    <property type="nucleotide sequence ID" value="XM_004366873.1"/>
</dbReference>
<accession>F4PVD3</accession>
<dbReference type="InterPro" id="IPR029006">
    <property type="entry name" value="ADF-H/Gelsolin-like_dom_sf"/>
</dbReference>
<dbReference type="InterPro" id="IPR002108">
    <property type="entry name" value="ADF-H"/>
</dbReference>
<evidence type="ECO:0000256" key="1">
    <source>
        <dbReference type="ARBA" id="ARBA00006844"/>
    </source>
</evidence>
<dbReference type="SMART" id="SM00102">
    <property type="entry name" value="ADF"/>
    <property type="match status" value="1"/>
</dbReference>
<feature type="compositionally biased region" description="Basic and acidic residues" evidence="3">
    <location>
        <begin position="19"/>
        <end position="28"/>
    </location>
</feature>
<name>F4PVD3_CACFS</name>
<dbReference type="Proteomes" id="UP000007797">
    <property type="component" value="Unassembled WGS sequence"/>
</dbReference>
<evidence type="ECO:0000313" key="6">
    <source>
        <dbReference type="Proteomes" id="UP000007797"/>
    </source>
</evidence>
<proteinExistence type="inferred from homology"/>
<organism evidence="5 6">
    <name type="scientific">Cavenderia fasciculata</name>
    <name type="common">Slime mold</name>
    <name type="synonym">Dictyostelium fasciculatum</name>
    <dbReference type="NCBI Taxonomy" id="261658"/>
    <lineage>
        <taxon>Eukaryota</taxon>
        <taxon>Amoebozoa</taxon>
        <taxon>Evosea</taxon>
        <taxon>Eumycetozoa</taxon>
        <taxon>Dictyostelia</taxon>
        <taxon>Acytosteliales</taxon>
        <taxon>Cavenderiaceae</taxon>
        <taxon>Cavenderia</taxon>
    </lineage>
</organism>
<feature type="region of interest" description="Disordered" evidence="3">
    <location>
        <begin position="1"/>
        <end position="40"/>
    </location>
</feature>
<evidence type="ECO:0000313" key="5">
    <source>
        <dbReference type="EMBL" id="EGG19947.1"/>
    </source>
</evidence>
<sequence>MCSVAHITSKKRVHHHGRRDNNNNRRSETSQFDGVETKEQKTRQIDNSWFIHQSSSGVKLAGDCVETFNNLKLGRKFQAILYKINDGSTEIVVDKTLAPGSSFDTIIAELPEKDCRYAIIDFAYEDEGANKNKIIFVAWCPDVAPIKKKMLYTSSKDSIRKSLVGIQLEIQGTDASEVSRDVFIDKVNKI</sequence>
<dbReference type="STRING" id="1054147.F4PVD3"/>
<evidence type="ECO:0000256" key="2">
    <source>
        <dbReference type="ARBA" id="ARBA00023203"/>
    </source>
</evidence>
<dbReference type="AlphaFoldDB" id="F4PVD3"/>
<dbReference type="GeneID" id="14872181"/>
<protein>
    <submittedName>
        <fullName evidence="5">Cofilin</fullName>
    </submittedName>
</protein>
<dbReference type="OrthoDB" id="25672at2759"/>
<dbReference type="PANTHER" id="PTHR11913">
    <property type="entry name" value="COFILIN-RELATED"/>
    <property type="match status" value="1"/>
</dbReference>
<dbReference type="GO" id="GO:0003779">
    <property type="term" value="F:actin binding"/>
    <property type="evidence" value="ECO:0007669"/>
    <property type="project" value="UniProtKB-KW"/>
</dbReference>
<dbReference type="KEGG" id="dfa:DFA_07056"/>
<dbReference type="InterPro" id="IPR017904">
    <property type="entry name" value="ADF/Cofilin"/>
</dbReference>
<dbReference type="Pfam" id="PF00241">
    <property type="entry name" value="Cofilin_ADF"/>
    <property type="match status" value="1"/>
</dbReference>
<reference evidence="6" key="1">
    <citation type="journal article" date="2011" name="Genome Res.">
        <title>Phylogeny-wide analysis of social amoeba genomes highlights ancient origins for complex intercellular communication.</title>
        <authorList>
            <person name="Heidel A.J."/>
            <person name="Lawal H.M."/>
            <person name="Felder M."/>
            <person name="Schilde C."/>
            <person name="Helps N.R."/>
            <person name="Tunggal B."/>
            <person name="Rivero F."/>
            <person name="John U."/>
            <person name="Schleicher M."/>
            <person name="Eichinger L."/>
            <person name="Platzer M."/>
            <person name="Noegel A.A."/>
            <person name="Schaap P."/>
            <person name="Gloeckner G."/>
        </authorList>
    </citation>
    <scope>NUCLEOTIDE SEQUENCE [LARGE SCALE GENOMIC DNA]</scope>
    <source>
        <strain evidence="6">SH3</strain>
    </source>
</reference>
<feature type="compositionally biased region" description="Basic residues" evidence="3">
    <location>
        <begin position="8"/>
        <end position="18"/>
    </location>
</feature>
<dbReference type="OMA" id="FKTECRY"/>
<evidence type="ECO:0000256" key="3">
    <source>
        <dbReference type="SAM" id="MobiDB-lite"/>
    </source>
</evidence>
<dbReference type="GO" id="GO:0015629">
    <property type="term" value="C:actin cytoskeleton"/>
    <property type="evidence" value="ECO:0007669"/>
    <property type="project" value="InterPro"/>
</dbReference>
<keyword evidence="6" id="KW-1185">Reference proteome</keyword>
<dbReference type="PRINTS" id="PR00006">
    <property type="entry name" value="COFILIN"/>
</dbReference>
<feature type="domain" description="ADF-H" evidence="4">
    <location>
        <begin position="55"/>
        <end position="188"/>
    </location>
</feature>
<dbReference type="CDD" id="cd11286">
    <property type="entry name" value="ADF_cofilin_like"/>
    <property type="match status" value="1"/>
</dbReference>
<keyword evidence="2" id="KW-0009">Actin-binding</keyword>